<feature type="domain" description="DUF306" evidence="2">
    <location>
        <begin position="39"/>
        <end position="116"/>
    </location>
</feature>
<dbReference type="Pfam" id="PF03724">
    <property type="entry name" value="META"/>
    <property type="match status" value="1"/>
</dbReference>
<dbReference type="Proteomes" id="UP001209083">
    <property type="component" value="Chromosome"/>
</dbReference>
<dbReference type="InterPro" id="IPR005184">
    <property type="entry name" value="DUF306_Meta_HslJ"/>
</dbReference>
<organism evidence="3 4">
    <name type="scientific">Saxibacter everestensis</name>
    <dbReference type="NCBI Taxonomy" id="2909229"/>
    <lineage>
        <taxon>Bacteria</taxon>
        <taxon>Bacillati</taxon>
        <taxon>Actinomycetota</taxon>
        <taxon>Actinomycetes</taxon>
        <taxon>Micrococcales</taxon>
        <taxon>Brevibacteriaceae</taxon>
        <taxon>Saxibacter</taxon>
    </lineage>
</organism>
<evidence type="ECO:0000259" key="2">
    <source>
        <dbReference type="Pfam" id="PF03724"/>
    </source>
</evidence>
<keyword evidence="4" id="KW-1185">Reference proteome</keyword>
<evidence type="ECO:0000313" key="4">
    <source>
        <dbReference type="Proteomes" id="UP001209083"/>
    </source>
</evidence>
<dbReference type="PROSITE" id="PS51257">
    <property type="entry name" value="PROKAR_LIPOPROTEIN"/>
    <property type="match status" value="1"/>
</dbReference>
<protein>
    <submittedName>
        <fullName evidence="3">META domain-containing protein</fullName>
    </submittedName>
</protein>
<reference evidence="3 4" key="1">
    <citation type="submission" date="2023-05" db="EMBL/GenBank/DDBJ databases">
        <title>Lithophilousrod everest ZFBP1038 complete genpme.</title>
        <authorList>
            <person name="Tian M."/>
        </authorList>
    </citation>
    <scope>NUCLEOTIDE SEQUENCE [LARGE SCALE GENOMIC DNA]</scope>
    <source>
        <strain evidence="3 4">ZFBP1038</strain>
    </source>
</reference>
<feature type="signal peptide" evidence="1">
    <location>
        <begin position="1"/>
        <end position="23"/>
    </location>
</feature>
<dbReference type="RefSeq" id="WP_349638994.1">
    <property type="nucleotide sequence ID" value="NZ_CP090958.1"/>
</dbReference>
<evidence type="ECO:0000256" key="1">
    <source>
        <dbReference type="SAM" id="SignalP"/>
    </source>
</evidence>
<gene>
    <name evidence="3" type="ORF">LWF01_00065</name>
</gene>
<feature type="chain" id="PRO_5046173278" evidence="1">
    <location>
        <begin position="24"/>
        <end position="121"/>
    </location>
</feature>
<keyword evidence="1" id="KW-0732">Signal</keyword>
<dbReference type="InterPro" id="IPR038670">
    <property type="entry name" value="HslJ-like_sf"/>
</dbReference>
<evidence type="ECO:0000313" key="3">
    <source>
        <dbReference type="EMBL" id="WGW12195.1"/>
    </source>
</evidence>
<dbReference type="Gene3D" id="2.40.128.270">
    <property type="match status" value="1"/>
</dbReference>
<name>A0ABY8QT86_9MICO</name>
<proteinExistence type="predicted"/>
<dbReference type="EMBL" id="CP090958">
    <property type="protein sequence ID" value="WGW12195.1"/>
    <property type="molecule type" value="Genomic_DNA"/>
</dbReference>
<dbReference type="PANTHER" id="PTHR35535:SF1">
    <property type="entry name" value="HEAT SHOCK PROTEIN HSLJ"/>
    <property type="match status" value="1"/>
</dbReference>
<accession>A0ABY8QT86</accession>
<dbReference type="InterPro" id="IPR053147">
    <property type="entry name" value="Hsp_HslJ-like"/>
</dbReference>
<dbReference type="PANTHER" id="PTHR35535">
    <property type="entry name" value="HEAT SHOCK PROTEIN HSLJ"/>
    <property type="match status" value="1"/>
</dbReference>
<sequence length="121" mass="12500">MRQLFRFVAVLALLTSLSGCDSAAAAGTQAVGAWGDTESAGQPSLVFDSDGSVSGSDGCNRLMGRWTAHGDTVSLGRLASTMMACEGVYTWLNAAASGRIDGEKLHIFDASGAEIGRLERG</sequence>